<evidence type="ECO:0000313" key="2">
    <source>
        <dbReference type="Proteomes" id="UP000789366"/>
    </source>
</evidence>
<dbReference type="EMBL" id="CAJVPW010056243">
    <property type="protein sequence ID" value="CAG8774634.1"/>
    <property type="molecule type" value="Genomic_DNA"/>
</dbReference>
<protein>
    <submittedName>
        <fullName evidence="1">8287_t:CDS:1</fullName>
    </submittedName>
</protein>
<sequence length="237" mass="26956">AQKNLLDIVKEITKDGSEVVFEDKINELKKRCEEYENKAKADGQKSEKYNAYINKLLDRAILEHENKELKEILAAAEKKHPDLKSHRRTSSGISLSSGFSTPFFADSRPGTPLASPKGSPIEKDPMLKMMDDELQKLRKEHEGETAKLQAEREKVAEELKRQLAAKNKPQPEEEEKCNIKKHIGLEDKIKGLEKDIADKNAIIEALSTQNEENDPTSKISFEKLRDGKAKKDYFLPK</sequence>
<reference evidence="1" key="1">
    <citation type="submission" date="2021-06" db="EMBL/GenBank/DDBJ databases">
        <authorList>
            <person name="Kallberg Y."/>
            <person name="Tangrot J."/>
            <person name="Rosling A."/>
        </authorList>
    </citation>
    <scope>NUCLEOTIDE SEQUENCE</scope>
    <source>
        <strain evidence="1">28 12/20/2015</strain>
    </source>
</reference>
<gene>
    <name evidence="1" type="ORF">SPELUC_LOCUS15996</name>
</gene>
<evidence type="ECO:0000313" key="1">
    <source>
        <dbReference type="EMBL" id="CAG8774634.1"/>
    </source>
</evidence>
<keyword evidence="2" id="KW-1185">Reference proteome</keyword>
<dbReference type="Proteomes" id="UP000789366">
    <property type="component" value="Unassembled WGS sequence"/>
</dbReference>
<name>A0ACA9R2Q7_9GLOM</name>
<feature type="non-terminal residue" evidence="1">
    <location>
        <position position="1"/>
    </location>
</feature>
<feature type="non-terminal residue" evidence="1">
    <location>
        <position position="237"/>
    </location>
</feature>
<organism evidence="1 2">
    <name type="scientific">Cetraspora pellucida</name>
    <dbReference type="NCBI Taxonomy" id="1433469"/>
    <lineage>
        <taxon>Eukaryota</taxon>
        <taxon>Fungi</taxon>
        <taxon>Fungi incertae sedis</taxon>
        <taxon>Mucoromycota</taxon>
        <taxon>Glomeromycotina</taxon>
        <taxon>Glomeromycetes</taxon>
        <taxon>Diversisporales</taxon>
        <taxon>Gigasporaceae</taxon>
        <taxon>Cetraspora</taxon>
    </lineage>
</organism>
<proteinExistence type="predicted"/>
<accession>A0ACA9R2Q7</accession>
<comment type="caution">
    <text evidence="1">The sequence shown here is derived from an EMBL/GenBank/DDBJ whole genome shotgun (WGS) entry which is preliminary data.</text>
</comment>